<dbReference type="AlphaFoldDB" id="A0AAW1V0Q8"/>
<dbReference type="InterPro" id="IPR045154">
    <property type="entry name" value="PCF11-like"/>
</dbReference>
<name>A0AAW1V0Q8_9CUCU</name>
<evidence type="ECO:0008006" key="4">
    <source>
        <dbReference type="Google" id="ProtNLM"/>
    </source>
</evidence>
<evidence type="ECO:0000313" key="3">
    <source>
        <dbReference type="Proteomes" id="UP001431783"/>
    </source>
</evidence>
<dbReference type="GO" id="GO:0000993">
    <property type="term" value="F:RNA polymerase II complex binding"/>
    <property type="evidence" value="ECO:0007669"/>
    <property type="project" value="InterPro"/>
</dbReference>
<gene>
    <name evidence="2" type="ORF">WA026_019192</name>
</gene>
<accession>A0AAW1V0Q8</accession>
<dbReference type="GO" id="GO:0005849">
    <property type="term" value="C:mRNA cleavage factor complex"/>
    <property type="evidence" value="ECO:0007669"/>
    <property type="project" value="TreeGrafter"/>
</dbReference>
<dbReference type="GO" id="GO:0031124">
    <property type="term" value="P:mRNA 3'-end processing"/>
    <property type="evidence" value="ECO:0007669"/>
    <property type="project" value="InterPro"/>
</dbReference>
<sequence>MASNDVTDYISNLTDPKSSTYHQNSKFSKITVESSQTPRIVHGFSNLQKSTYNKSRRMKRPVDENLPLNRGSLNVDITNKMANENFPKRFARENRRGMPNWRVPCRRNWEASPLIRPQFRPCTQLPMPQEPMNNWAPPGNFRPQFSENIPNYDIYQNERTSPYTTNVILVGPATQEDIKTIKIDGLFRYIRYYDDVAVIFMHWDDPREISFQDGTRRVVFNDTYTYMLNFNEPYREYRIGEHLYQVRLGGPSREIYINYKPYECYFGSPGITIDLDGKFTTIKMDGPPPQVKIGASRTDLVAGNIKLIIDSNTIFPIFLDSKVQSFTFNGEKHTVRLCQGLKGVLINDEYFDVHFGGPPKPVMLKNKRHYIQFSVLPKGLKPGQIKIIGLESDDVSSSRRIEDNPDVYEPALPVPQRKSYPTKMSIDNSNPTSLLKDVGNLDFLNNIVSSSDQVNNCSSYQVESQLSMQPPVISNYSNISNINDLFQKLIASGALSIISSLPPKEIQAASCKNEKSATVCNKQLKKNHPLEHVSFSKPEQLKVRQAALYEKLYSGKQCSNCGMRFPPEQSMQYSQHLDWHFRQNHKRKTNKRFTCNRRWYYSLSDWQKYVETKNTEEKEKSFFELQKEEYAAKRSTETADLPSVRADPKLLGKSNCEKSLQNSALEDLNAEYQAKIESDEIPERGSVHDEDIEKTEEALEVILDESDQSKEKKVEIPKIEEYKDEDDDVIIIEETIEQIILNDDDDEPVVEQPQLSPETFIPPIFPKTEKVAEIIDDGFVDMESD</sequence>
<evidence type="ECO:0000256" key="1">
    <source>
        <dbReference type="SAM" id="MobiDB-lite"/>
    </source>
</evidence>
<dbReference type="GO" id="GO:0006369">
    <property type="term" value="P:termination of RNA polymerase II transcription"/>
    <property type="evidence" value="ECO:0007669"/>
    <property type="project" value="InterPro"/>
</dbReference>
<dbReference type="GO" id="GO:0005737">
    <property type="term" value="C:cytoplasm"/>
    <property type="evidence" value="ECO:0007669"/>
    <property type="project" value="TreeGrafter"/>
</dbReference>
<dbReference type="PANTHER" id="PTHR15921:SF3">
    <property type="entry name" value="PRE-MRNA CLEAVAGE COMPLEX 2 PROTEIN PCF11"/>
    <property type="match status" value="1"/>
</dbReference>
<reference evidence="2 3" key="1">
    <citation type="submission" date="2023-03" db="EMBL/GenBank/DDBJ databases">
        <title>Genome insight into feeding habits of ladybird beetles.</title>
        <authorList>
            <person name="Li H.-S."/>
            <person name="Huang Y.-H."/>
            <person name="Pang H."/>
        </authorList>
    </citation>
    <scope>NUCLEOTIDE SEQUENCE [LARGE SCALE GENOMIC DNA]</scope>
    <source>
        <strain evidence="2">SYSU_2023b</strain>
        <tissue evidence="2">Whole body</tissue>
    </source>
</reference>
<proteinExistence type="predicted"/>
<dbReference type="Proteomes" id="UP001431783">
    <property type="component" value="Unassembled WGS sequence"/>
</dbReference>
<feature type="region of interest" description="Disordered" evidence="1">
    <location>
        <begin position="743"/>
        <end position="762"/>
    </location>
</feature>
<comment type="caution">
    <text evidence="2">The sequence shown here is derived from an EMBL/GenBank/DDBJ whole genome shotgun (WGS) entry which is preliminary data.</text>
</comment>
<dbReference type="PANTHER" id="PTHR15921">
    <property type="entry name" value="PRE-MRNA CLEAVAGE COMPLEX II"/>
    <property type="match status" value="1"/>
</dbReference>
<feature type="region of interest" description="Disordered" evidence="1">
    <location>
        <begin position="397"/>
        <end position="426"/>
    </location>
</feature>
<dbReference type="GO" id="GO:0003729">
    <property type="term" value="F:mRNA binding"/>
    <property type="evidence" value="ECO:0007669"/>
    <property type="project" value="InterPro"/>
</dbReference>
<protein>
    <recommendedName>
        <fullName evidence="4">Pre-mRNA cleavage complex 2 protein Pcf11</fullName>
    </recommendedName>
</protein>
<organism evidence="2 3">
    <name type="scientific">Henosepilachna vigintioctopunctata</name>
    <dbReference type="NCBI Taxonomy" id="420089"/>
    <lineage>
        <taxon>Eukaryota</taxon>
        <taxon>Metazoa</taxon>
        <taxon>Ecdysozoa</taxon>
        <taxon>Arthropoda</taxon>
        <taxon>Hexapoda</taxon>
        <taxon>Insecta</taxon>
        <taxon>Pterygota</taxon>
        <taxon>Neoptera</taxon>
        <taxon>Endopterygota</taxon>
        <taxon>Coleoptera</taxon>
        <taxon>Polyphaga</taxon>
        <taxon>Cucujiformia</taxon>
        <taxon>Coccinelloidea</taxon>
        <taxon>Coccinellidae</taxon>
        <taxon>Epilachninae</taxon>
        <taxon>Epilachnini</taxon>
        <taxon>Henosepilachna</taxon>
    </lineage>
</organism>
<evidence type="ECO:0000313" key="2">
    <source>
        <dbReference type="EMBL" id="KAK9886933.1"/>
    </source>
</evidence>
<keyword evidence="3" id="KW-1185">Reference proteome</keyword>
<dbReference type="EMBL" id="JARQZJ010000103">
    <property type="protein sequence ID" value="KAK9886933.1"/>
    <property type="molecule type" value="Genomic_DNA"/>
</dbReference>